<feature type="region of interest" description="Disordered" evidence="5">
    <location>
        <begin position="60"/>
        <end position="79"/>
    </location>
</feature>
<dbReference type="GO" id="GO:0016491">
    <property type="term" value="F:oxidoreductase activity"/>
    <property type="evidence" value="ECO:0007669"/>
    <property type="project" value="UniProtKB-KW"/>
</dbReference>
<reference evidence="7" key="1">
    <citation type="journal article" date="2020" name="New Phytol.">
        <title>Comparative genomics reveals dynamic genome evolution in host specialist ectomycorrhizal fungi.</title>
        <authorList>
            <person name="Lofgren L.A."/>
            <person name="Nguyen N.H."/>
            <person name="Vilgalys R."/>
            <person name="Ruytinx J."/>
            <person name="Liao H.L."/>
            <person name="Branco S."/>
            <person name="Kuo A."/>
            <person name="LaButti K."/>
            <person name="Lipzen A."/>
            <person name="Andreopoulos W."/>
            <person name="Pangilinan J."/>
            <person name="Riley R."/>
            <person name="Hundley H."/>
            <person name="Na H."/>
            <person name="Barry K."/>
            <person name="Grigoriev I.V."/>
            <person name="Stajich J.E."/>
            <person name="Kennedy P.G."/>
        </authorList>
    </citation>
    <scope>NUCLEOTIDE SEQUENCE</scope>
    <source>
        <strain evidence="7">DOB743</strain>
    </source>
</reference>
<evidence type="ECO:0000256" key="5">
    <source>
        <dbReference type="SAM" id="MobiDB-lite"/>
    </source>
</evidence>
<evidence type="ECO:0000256" key="2">
    <source>
        <dbReference type="ARBA" id="ARBA00022630"/>
    </source>
</evidence>
<dbReference type="InterPro" id="IPR016169">
    <property type="entry name" value="FAD-bd_PCMH_sub2"/>
</dbReference>
<evidence type="ECO:0000256" key="4">
    <source>
        <dbReference type="ARBA" id="ARBA00023002"/>
    </source>
</evidence>
<keyword evidence="3" id="KW-0274">FAD</keyword>
<name>A0A9P6ZJZ7_9AGAM</name>
<keyword evidence="8" id="KW-1185">Reference proteome</keyword>
<dbReference type="InterPro" id="IPR050416">
    <property type="entry name" value="FAD-linked_Oxidoreductase"/>
</dbReference>
<dbReference type="PANTHER" id="PTHR42973">
    <property type="entry name" value="BINDING OXIDOREDUCTASE, PUTATIVE (AFU_ORTHOLOGUE AFUA_1G17690)-RELATED"/>
    <property type="match status" value="1"/>
</dbReference>
<sequence>MAPHLAHGAGSNPADAVHDNDHVGSANSDDSGAEDGATYVGSMGITGKHSIAQGIHASIDYNDEPDQSDDDSDGDLDASYDADFWTEEEYVEATKEIQKICKNSKNVSQFLRFGGAGYKLSVSHQFESSSEVARCAVQPGNVDDLKKIMKVLKTCDQVKFAVKGGGHSTNPGFSSTTGIQISLANFNELEYNSKTQNLRIGAGCLFDEVYKEIAQYKRNIVGGATAAGVGVAGWLLGGGYSLLTNQYGLGIDNLVEVQVVLCNGKSVKASAERNSDLFFAIRGGGNNFGIATSFTVKTYPLGPIYRNMLTFPTDKATKVKEAIMNYIDKCKDKKAAIVAAYRHFYIRGEQEDKITVDLFYDGPLPSDNDNPFEELLELSDEKWIDHEVQDGADKKLAENFAFMDQLFSHIHDPSRVTAAPLHCPVYGTRLSLKTYAKNPPQAGVGEENVRVRWGTVMVSHFTRKLLNEIEDQSKLAASKMKENQGKSAVIDIWPFLPSMFDTSTSAAWPHEKGQPNGPLLVCLQWEEESNDRYWIGLMMQILQSIQKVAEAEGCTNDKLPKYCNTSLADTPVKDIYKKHLSKLMTIRAKYDPDDMMGRTGGFRIPLAS</sequence>
<protein>
    <recommendedName>
        <fullName evidence="6">FAD-binding PCMH-type domain-containing protein</fullName>
    </recommendedName>
</protein>
<dbReference type="EMBL" id="JABBWD010000071">
    <property type="protein sequence ID" value="KAG1769505.1"/>
    <property type="molecule type" value="Genomic_DNA"/>
</dbReference>
<keyword evidence="4" id="KW-0560">Oxidoreductase</keyword>
<dbReference type="SUPFAM" id="SSF56176">
    <property type="entry name" value="FAD-binding/transporter-associated domain-like"/>
    <property type="match status" value="1"/>
</dbReference>
<dbReference type="InterPro" id="IPR006094">
    <property type="entry name" value="Oxid_FAD_bind_N"/>
</dbReference>
<dbReference type="PANTHER" id="PTHR42973:SF54">
    <property type="entry name" value="FAD-BINDING PCMH-TYPE DOMAIN-CONTAINING PROTEIN"/>
    <property type="match status" value="1"/>
</dbReference>
<proteinExistence type="inferred from homology"/>
<evidence type="ECO:0000256" key="1">
    <source>
        <dbReference type="ARBA" id="ARBA00005466"/>
    </source>
</evidence>
<evidence type="ECO:0000313" key="7">
    <source>
        <dbReference type="EMBL" id="KAG1769505.1"/>
    </source>
</evidence>
<dbReference type="AlphaFoldDB" id="A0A9P6ZJZ7"/>
<dbReference type="InterPro" id="IPR016166">
    <property type="entry name" value="FAD-bd_PCMH"/>
</dbReference>
<comment type="similarity">
    <text evidence="1">Belongs to the oxygen-dependent FAD-linked oxidoreductase family.</text>
</comment>
<feature type="region of interest" description="Disordered" evidence="5">
    <location>
        <begin position="1"/>
        <end position="38"/>
    </location>
</feature>
<dbReference type="GO" id="GO:0071949">
    <property type="term" value="F:FAD binding"/>
    <property type="evidence" value="ECO:0007669"/>
    <property type="project" value="InterPro"/>
</dbReference>
<organism evidence="7 8">
    <name type="scientific">Suillus placidus</name>
    <dbReference type="NCBI Taxonomy" id="48579"/>
    <lineage>
        <taxon>Eukaryota</taxon>
        <taxon>Fungi</taxon>
        <taxon>Dikarya</taxon>
        <taxon>Basidiomycota</taxon>
        <taxon>Agaricomycotina</taxon>
        <taxon>Agaricomycetes</taxon>
        <taxon>Agaricomycetidae</taxon>
        <taxon>Boletales</taxon>
        <taxon>Suillineae</taxon>
        <taxon>Suillaceae</taxon>
        <taxon>Suillus</taxon>
    </lineage>
</organism>
<feature type="domain" description="FAD-binding PCMH-type" evidence="6">
    <location>
        <begin position="129"/>
        <end position="301"/>
    </location>
</feature>
<feature type="compositionally biased region" description="Acidic residues" evidence="5">
    <location>
        <begin position="61"/>
        <end position="79"/>
    </location>
</feature>
<evidence type="ECO:0000313" key="8">
    <source>
        <dbReference type="Proteomes" id="UP000714275"/>
    </source>
</evidence>
<evidence type="ECO:0000259" key="6">
    <source>
        <dbReference type="PROSITE" id="PS51387"/>
    </source>
</evidence>
<dbReference type="Pfam" id="PF01565">
    <property type="entry name" value="FAD_binding_4"/>
    <property type="match status" value="1"/>
</dbReference>
<dbReference type="OrthoDB" id="2151789at2759"/>
<keyword evidence="2" id="KW-0285">Flavoprotein</keyword>
<accession>A0A9P6ZJZ7</accession>
<gene>
    <name evidence="7" type="ORF">EV702DRAFT_694055</name>
</gene>
<dbReference type="InterPro" id="IPR036318">
    <property type="entry name" value="FAD-bd_PCMH-like_sf"/>
</dbReference>
<dbReference type="PROSITE" id="PS51387">
    <property type="entry name" value="FAD_PCMH"/>
    <property type="match status" value="1"/>
</dbReference>
<comment type="caution">
    <text evidence="7">The sequence shown here is derived from an EMBL/GenBank/DDBJ whole genome shotgun (WGS) entry which is preliminary data.</text>
</comment>
<dbReference type="Proteomes" id="UP000714275">
    <property type="component" value="Unassembled WGS sequence"/>
</dbReference>
<dbReference type="Gene3D" id="3.30.465.10">
    <property type="match status" value="1"/>
</dbReference>
<evidence type="ECO:0000256" key="3">
    <source>
        <dbReference type="ARBA" id="ARBA00022827"/>
    </source>
</evidence>